<gene>
    <name evidence="1" type="ordered locus">Dshi_1061</name>
</gene>
<dbReference type="HOGENOM" id="CLU_989482_0_0_5"/>
<dbReference type="STRING" id="398580.Dshi_1061"/>
<keyword evidence="2" id="KW-1185">Reference proteome</keyword>
<dbReference type="KEGG" id="dsh:Dshi_1061"/>
<evidence type="ECO:0000313" key="2">
    <source>
        <dbReference type="Proteomes" id="UP000006833"/>
    </source>
</evidence>
<dbReference type="EMBL" id="CP000830">
    <property type="protein sequence ID" value="ABV92803.1"/>
    <property type="molecule type" value="Genomic_DNA"/>
</dbReference>
<dbReference type="Gene3D" id="3.90.550.20">
    <property type="match status" value="1"/>
</dbReference>
<name>A8LSI9_DINSH</name>
<protein>
    <submittedName>
        <fullName evidence="1">Uncharacterized protein</fullName>
    </submittedName>
</protein>
<accession>A8LSI9</accession>
<dbReference type="SUPFAM" id="SSF53448">
    <property type="entry name" value="Nucleotide-diphospho-sugar transferases"/>
    <property type="match status" value="1"/>
</dbReference>
<dbReference type="OrthoDB" id="146908at2"/>
<evidence type="ECO:0000313" key="1">
    <source>
        <dbReference type="EMBL" id="ABV92803.1"/>
    </source>
</evidence>
<proteinExistence type="predicted"/>
<dbReference type="Proteomes" id="UP000006833">
    <property type="component" value="Chromosome"/>
</dbReference>
<dbReference type="InterPro" id="IPR029044">
    <property type="entry name" value="Nucleotide-diphossugar_trans"/>
</dbReference>
<dbReference type="RefSeq" id="WP_012177734.1">
    <property type="nucleotide sequence ID" value="NC_009952.1"/>
</dbReference>
<sequence>MDAAKLPVSLFWYQDEIPAPVQGCLDSWCGDARLETRVYSARDAERFFEARGMGRELAAFRRCGPYAMASDFFRLHVLLERGGLYVDANWAQKQAFAPVLAGWMSGGYHGLIAEITDFYRDQPDPLARFLIARGGEMLLNGIVFVHRPGDPFLALSAEVCRRNIEAGACEQIAFAAGSGVMAALLLLREFETRAAYVETLEQMATRSFVGHDIGPSIASVIAATEGADHDALRRHFAGFRTVPGPSLQAYLSRDGLGQRHKDHWTLHKGSLYKPADGNAAP</sequence>
<reference evidence="2" key="1">
    <citation type="journal article" date="2010" name="ISME J.">
        <title>The complete genome sequence of the algal symbiont Dinoroseobacter shibae: a hitchhiker's guide to life in the sea.</title>
        <authorList>
            <person name="Wagner-Dobler I."/>
            <person name="Ballhausen B."/>
            <person name="Berger M."/>
            <person name="Brinkhoff T."/>
            <person name="Buchholz I."/>
            <person name="Bunk B."/>
            <person name="Cypionka H."/>
            <person name="Daniel R."/>
            <person name="Drepper T."/>
            <person name="Gerdts G."/>
            <person name="Hahnke S."/>
            <person name="Han C."/>
            <person name="Jahn D."/>
            <person name="Kalhoefer D."/>
            <person name="Kiss H."/>
            <person name="Klenk H.P."/>
            <person name="Kyrpides N."/>
            <person name="Liebl W."/>
            <person name="Liesegang H."/>
            <person name="Meincke L."/>
            <person name="Pati A."/>
            <person name="Petersen J."/>
            <person name="Piekarski T."/>
            <person name="Pommerenke C."/>
            <person name="Pradella S."/>
            <person name="Pukall R."/>
            <person name="Rabus R."/>
            <person name="Stackebrandt E."/>
            <person name="Thole S."/>
            <person name="Thompson L."/>
            <person name="Tielen P."/>
            <person name="Tomasch J."/>
            <person name="von Jan M."/>
            <person name="Wanphrut N."/>
            <person name="Wichels A."/>
            <person name="Zech H."/>
            <person name="Simon M."/>
        </authorList>
    </citation>
    <scope>NUCLEOTIDE SEQUENCE [LARGE SCALE GENOMIC DNA]</scope>
    <source>
        <strain evidence="2">DSM 16493 / NCIMB 14021 / DFL 12</strain>
    </source>
</reference>
<organism evidence="1 2">
    <name type="scientific">Dinoroseobacter shibae (strain DSM 16493 / NCIMB 14021 / DFL 12)</name>
    <dbReference type="NCBI Taxonomy" id="398580"/>
    <lineage>
        <taxon>Bacteria</taxon>
        <taxon>Pseudomonadati</taxon>
        <taxon>Pseudomonadota</taxon>
        <taxon>Alphaproteobacteria</taxon>
        <taxon>Rhodobacterales</taxon>
        <taxon>Roseobacteraceae</taxon>
        <taxon>Dinoroseobacter</taxon>
    </lineage>
</organism>
<dbReference type="eggNOG" id="COG3774">
    <property type="taxonomic scope" value="Bacteria"/>
</dbReference>
<dbReference type="AlphaFoldDB" id="A8LSI9"/>